<evidence type="ECO:0000256" key="2">
    <source>
        <dbReference type="ARBA" id="ARBA00022723"/>
    </source>
</evidence>
<reference evidence="7" key="1">
    <citation type="submission" date="2020-10" db="EMBL/GenBank/DDBJ databases">
        <authorList>
            <person name="Han B."/>
            <person name="Lu T."/>
            <person name="Zhao Q."/>
            <person name="Huang X."/>
            <person name="Zhao Y."/>
        </authorList>
    </citation>
    <scope>NUCLEOTIDE SEQUENCE</scope>
</reference>
<dbReference type="Proteomes" id="UP000604825">
    <property type="component" value="Unassembled WGS sequence"/>
</dbReference>
<comment type="cofactor">
    <cofactor evidence="1">
        <name>Mn(2+)</name>
        <dbReference type="ChEBI" id="CHEBI:29035"/>
    </cofactor>
</comment>
<dbReference type="EMBL" id="CAJGYO010000013">
    <property type="protein sequence ID" value="CAD6264706.1"/>
    <property type="molecule type" value="Genomic_DNA"/>
</dbReference>
<evidence type="ECO:0000256" key="4">
    <source>
        <dbReference type="RuleBase" id="RU004273"/>
    </source>
</evidence>
<feature type="domain" description="Serine/threonine specific protein phosphatases" evidence="6">
    <location>
        <begin position="222"/>
        <end position="227"/>
    </location>
</feature>
<keyword evidence="4" id="KW-0378">Hydrolase</keyword>
<dbReference type="SMART" id="SM00156">
    <property type="entry name" value="PP2Ac"/>
    <property type="match status" value="1"/>
</dbReference>
<evidence type="ECO:0000256" key="5">
    <source>
        <dbReference type="SAM" id="MobiDB-lite"/>
    </source>
</evidence>
<feature type="compositionally biased region" description="Polar residues" evidence="5">
    <location>
        <begin position="43"/>
        <end position="55"/>
    </location>
</feature>
<dbReference type="EC" id="3.1.3.16" evidence="4"/>
<dbReference type="PROSITE" id="PS00125">
    <property type="entry name" value="SER_THR_PHOSPHATASE"/>
    <property type="match status" value="1"/>
</dbReference>
<dbReference type="InterPro" id="IPR004843">
    <property type="entry name" value="Calcineurin-like_PHP"/>
</dbReference>
<keyword evidence="2" id="KW-0479">Metal-binding</keyword>
<dbReference type="GO" id="GO:0004722">
    <property type="term" value="F:protein serine/threonine phosphatase activity"/>
    <property type="evidence" value="ECO:0007669"/>
    <property type="project" value="UniProtKB-EC"/>
</dbReference>
<organism evidence="7 8">
    <name type="scientific">Miscanthus lutarioriparius</name>
    <dbReference type="NCBI Taxonomy" id="422564"/>
    <lineage>
        <taxon>Eukaryota</taxon>
        <taxon>Viridiplantae</taxon>
        <taxon>Streptophyta</taxon>
        <taxon>Embryophyta</taxon>
        <taxon>Tracheophyta</taxon>
        <taxon>Spermatophyta</taxon>
        <taxon>Magnoliopsida</taxon>
        <taxon>Liliopsida</taxon>
        <taxon>Poales</taxon>
        <taxon>Poaceae</taxon>
        <taxon>PACMAD clade</taxon>
        <taxon>Panicoideae</taxon>
        <taxon>Andropogonodae</taxon>
        <taxon>Andropogoneae</taxon>
        <taxon>Saccharinae</taxon>
        <taxon>Miscanthus</taxon>
    </lineage>
</organism>
<evidence type="ECO:0000313" key="8">
    <source>
        <dbReference type="Proteomes" id="UP000604825"/>
    </source>
</evidence>
<comment type="similarity">
    <text evidence="4">Belongs to the PPP phosphatase family.</text>
</comment>
<proteinExistence type="inferred from homology"/>
<comment type="caution">
    <text evidence="7">The sequence shown here is derived from an EMBL/GenBank/DDBJ whole genome shotgun (WGS) entry which is preliminary data.</text>
</comment>
<feature type="region of interest" description="Disordered" evidence="5">
    <location>
        <begin position="1"/>
        <end position="63"/>
    </location>
</feature>
<sequence length="495" mass="54459">MAQKPPPPTGTTTNPAPLPVSRRLVTPQDNTNPHPDSHKETQLPKTKSQNPTASSLAHAMSQPDSDAIVADAAAAATDPSPAPAPAPPVVEWPEGGALTRDWVAGLESTLDWCSRHLPGDRLPAVLPPALVQRLVLAAAAILHREPNLVRVDPRPGQAVVVVGDVHGQLHDVLFLLRDAGFPSEDRIFVFNGDYVDRGAWGLETFLLLLAWKVLLPNCVFLLRGNHESKYCTSVYGFEKEVMTKYKDQGPQVYRKFLRCFEDLPLATIIAGSVYTAHGGVFRGTIVVPSKRSKKGKKGHKFEADFTVDPTAMKLGSLDELLKARRTVLDPPWEGSNLIPGDVLWSDPSLQMGLSPNKERGIGLLWGPDITQQFLRTNHLKLIIRSHEGPDARDKRHDLLGMDNGYTIDHEVECGKLITLFSAPDYPQFQASEERHNNRGAYIVLNPPDFATPVFRSFEAVKPRPAAHPFYDFEEVIDSDEELNLDAMDSGTSSLS</sequence>
<dbReference type="PANTHER" id="PTHR45668:SF9">
    <property type="entry name" value="SERINE_THREONINE-PROTEIN PHOSPHATASE 7"/>
    <property type="match status" value="1"/>
</dbReference>
<dbReference type="SUPFAM" id="SSF56300">
    <property type="entry name" value="Metallo-dependent phosphatases"/>
    <property type="match status" value="1"/>
</dbReference>
<evidence type="ECO:0000256" key="3">
    <source>
        <dbReference type="ARBA" id="ARBA00023211"/>
    </source>
</evidence>
<evidence type="ECO:0000313" key="7">
    <source>
        <dbReference type="EMBL" id="CAD6264706.1"/>
    </source>
</evidence>
<dbReference type="InterPro" id="IPR006186">
    <property type="entry name" value="Ser/Thr-sp_prot-phosphatase"/>
</dbReference>
<dbReference type="GO" id="GO:0046872">
    <property type="term" value="F:metal ion binding"/>
    <property type="evidence" value="ECO:0007669"/>
    <property type="project" value="UniProtKB-KW"/>
</dbReference>
<keyword evidence="8" id="KW-1185">Reference proteome</keyword>
<comment type="catalytic activity">
    <reaction evidence="4">
        <text>O-phospho-L-threonyl-[protein] + H2O = L-threonyl-[protein] + phosphate</text>
        <dbReference type="Rhea" id="RHEA:47004"/>
        <dbReference type="Rhea" id="RHEA-COMP:11060"/>
        <dbReference type="Rhea" id="RHEA-COMP:11605"/>
        <dbReference type="ChEBI" id="CHEBI:15377"/>
        <dbReference type="ChEBI" id="CHEBI:30013"/>
        <dbReference type="ChEBI" id="CHEBI:43474"/>
        <dbReference type="ChEBI" id="CHEBI:61977"/>
        <dbReference type="EC" id="3.1.3.16"/>
    </reaction>
</comment>
<dbReference type="InterPro" id="IPR051134">
    <property type="entry name" value="PPP_phosphatase"/>
</dbReference>
<evidence type="ECO:0000259" key="6">
    <source>
        <dbReference type="PROSITE" id="PS00125"/>
    </source>
</evidence>
<dbReference type="OrthoDB" id="445564at2759"/>
<accession>A0A811R3T6</accession>
<dbReference type="AlphaFoldDB" id="A0A811R3T6"/>
<dbReference type="PRINTS" id="PR00114">
    <property type="entry name" value="STPHPHTASE"/>
</dbReference>
<protein>
    <recommendedName>
        <fullName evidence="4">Serine/threonine-protein phosphatase</fullName>
        <ecNumber evidence="4">3.1.3.16</ecNumber>
    </recommendedName>
</protein>
<dbReference type="PANTHER" id="PTHR45668">
    <property type="entry name" value="SERINE/THREONINE-PROTEIN PHOSPHATASE 5-RELATED"/>
    <property type="match status" value="1"/>
</dbReference>
<dbReference type="InterPro" id="IPR029052">
    <property type="entry name" value="Metallo-depent_PP-like"/>
</dbReference>
<dbReference type="FunFam" id="3.60.21.10:FF:000064">
    <property type="entry name" value="Serine/threonine-protein phosphatase"/>
    <property type="match status" value="1"/>
</dbReference>
<dbReference type="Gene3D" id="3.60.21.10">
    <property type="match status" value="1"/>
</dbReference>
<keyword evidence="3" id="KW-0464">Manganese</keyword>
<name>A0A811R3T6_9POAL</name>
<dbReference type="Pfam" id="PF00149">
    <property type="entry name" value="Metallophos"/>
    <property type="match status" value="1"/>
</dbReference>
<evidence type="ECO:0000256" key="1">
    <source>
        <dbReference type="ARBA" id="ARBA00001936"/>
    </source>
</evidence>
<gene>
    <name evidence="7" type="ORF">NCGR_LOCUS48011</name>
</gene>